<dbReference type="EC" id="2.3.2.27" evidence="3"/>
<gene>
    <name evidence="9" type="ORF">OIU84_017001</name>
</gene>
<keyword evidence="6" id="KW-0175">Coiled coil</keyword>
<dbReference type="PANTHER" id="PTHR45647:SF132">
    <property type="entry name" value="KINASE WITH ADENINE NUCLEOTIDE ALPHA HYDROLASES-LIKE DOMAIN-CONTAINING PROTEIN"/>
    <property type="match status" value="1"/>
</dbReference>
<keyword evidence="10" id="KW-1185">Reference proteome</keyword>
<dbReference type="InterPro" id="IPR008271">
    <property type="entry name" value="Ser/Thr_kinase_AS"/>
</dbReference>
<dbReference type="FunFam" id="1.10.510.10:FF:000498">
    <property type="entry name" value="U-box domain-containing protein 51"/>
    <property type="match status" value="1"/>
</dbReference>
<keyword evidence="4" id="KW-0808">Transferase</keyword>
<dbReference type="AlphaFoldDB" id="A0AAD6L114"/>
<feature type="compositionally biased region" description="Polar residues" evidence="7">
    <location>
        <begin position="697"/>
        <end position="737"/>
    </location>
</feature>
<feature type="domain" description="Protein kinase" evidence="8">
    <location>
        <begin position="408"/>
        <end position="676"/>
    </location>
</feature>
<accession>A0AAD6L114</accession>
<dbReference type="Pfam" id="PF00582">
    <property type="entry name" value="Usp"/>
    <property type="match status" value="1"/>
</dbReference>
<evidence type="ECO:0000256" key="7">
    <source>
        <dbReference type="SAM" id="MobiDB-lite"/>
    </source>
</evidence>
<sequence length="737" mass="82234">MARRNGEKKDNVAVAIDKDKTSQHALKWAVDQFLTRGQTLTLLHIKQKPASIPTPCGNNFSINEVSDEVARAYSKQVDSQAKDLFLPFRCFCTRKEIKCNEVVLEEMDIAKGILEYVTTNAVEVLILGSSSKGGLVRKFRTGDVPGNVSKGAPDFCTVYIINKGKISSVKSASGPPPSKTSIQTQMPSRARNMSDTFRSPLKPSQSPNVPERSTYTLQGLQEDMEIKSPFTRRGGLARYEPVSDSDISFVSSGRPSTDRMFPAFHDVLETGMVPRLSNSSDYDYRSFGSSNSGNKSIDVGSQYNFSSTSEESGTSWSSSQNMDDMEAEMWRLRQELKQTMDMYSSACKEALTAKQKARELHHWKLEEQRRLEEARLAEEAALRLVAKEKAKCKAAIEAAEAAQRIAELELQKRLNAEMIARKESGEKKTTLESISNMAIKVLRPDAAQGMSQFQQEVEVLSCIRHPNMVLLLGACPKYGCLVYEYMANGSLEDCLFRRGNSPPLSWQLRFRIAAEIGTGLLFLHQTRPEPLVHRDLKPGNILLDRNYVSKIGDVGLARLVPPSVANTVTQYRMTSTAGTFCYIDPEYQQTGMLGIKSDIYSFGILLLQIITAKPPMGLTHHVERAIETGTFAETLDPDIPDWPVEEARKFAKLALRCAELRRKDRPDLGSVILPELNRLRELADENMPNIMLRESTGRSPNHGQFSTVQDVMSQSDLQSGCDSPRSHTSTPSYKGRR</sequence>
<dbReference type="SUPFAM" id="SSF52402">
    <property type="entry name" value="Adenine nucleotide alpha hydrolases-like"/>
    <property type="match status" value="1"/>
</dbReference>
<comment type="caution">
    <text evidence="9">The sequence shown here is derived from an EMBL/GenBank/DDBJ whole genome shotgun (WGS) entry which is preliminary data.</text>
</comment>
<feature type="compositionally biased region" description="Polar residues" evidence="7">
    <location>
        <begin position="179"/>
        <end position="212"/>
    </location>
</feature>
<dbReference type="InterPro" id="IPR000719">
    <property type="entry name" value="Prot_kinase_dom"/>
</dbReference>
<evidence type="ECO:0000256" key="3">
    <source>
        <dbReference type="ARBA" id="ARBA00012483"/>
    </source>
</evidence>
<dbReference type="InterPro" id="IPR011009">
    <property type="entry name" value="Kinase-like_dom_sf"/>
</dbReference>
<organism evidence="9 10">
    <name type="scientific">Salix udensis</name>
    <dbReference type="NCBI Taxonomy" id="889485"/>
    <lineage>
        <taxon>Eukaryota</taxon>
        <taxon>Viridiplantae</taxon>
        <taxon>Streptophyta</taxon>
        <taxon>Embryophyta</taxon>
        <taxon>Tracheophyta</taxon>
        <taxon>Spermatophyta</taxon>
        <taxon>Magnoliopsida</taxon>
        <taxon>eudicotyledons</taxon>
        <taxon>Gunneridae</taxon>
        <taxon>Pentapetalae</taxon>
        <taxon>rosids</taxon>
        <taxon>fabids</taxon>
        <taxon>Malpighiales</taxon>
        <taxon>Salicaceae</taxon>
        <taxon>Saliceae</taxon>
        <taxon>Salix</taxon>
    </lineage>
</organism>
<dbReference type="GO" id="GO:0005524">
    <property type="term" value="F:ATP binding"/>
    <property type="evidence" value="ECO:0007669"/>
    <property type="project" value="InterPro"/>
</dbReference>
<evidence type="ECO:0000256" key="2">
    <source>
        <dbReference type="ARBA" id="ARBA00004906"/>
    </source>
</evidence>
<dbReference type="EMBL" id="JAPFFJ010000002">
    <property type="protein sequence ID" value="KAJ6433206.1"/>
    <property type="molecule type" value="Genomic_DNA"/>
</dbReference>
<dbReference type="SMART" id="SM00220">
    <property type="entry name" value="S_TKc"/>
    <property type="match status" value="1"/>
</dbReference>
<evidence type="ECO:0000256" key="6">
    <source>
        <dbReference type="ARBA" id="ARBA00023054"/>
    </source>
</evidence>
<dbReference type="InterPro" id="IPR001245">
    <property type="entry name" value="Ser-Thr/Tyr_kinase_cat_dom"/>
</dbReference>
<dbReference type="PROSITE" id="PS50011">
    <property type="entry name" value="PROTEIN_KINASE_DOM"/>
    <property type="match status" value="1"/>
</dbReference>
<dbReference type="Gene3D" id="3.40.50.620">
    <property type="entry name" value="HUPs"/>
    <property type="match status" value="1"/>
</dbReference>
<evidence type="ECO:0000256" key="5">
    <source>
        <dbReference type="ARBA" id="ARBA00022786"/>
    </source>
</evidence>
<dbReference type="InterPro" id="IPR006016">
    <property type="entry name" value="UspA"/>
</dbReference>
<evidence type="ECO:0000313" key="9">
    <source>
        <dbReference type="EMBL" id="KAJ6433206.1"/>
    </source>
</evidence>
<feature type="region of interest" description="Disordered" evidence="7">
    <location>
        <begin position="301"/>
        <end position="322"/>
    </location>
</feature>
<dbReference type="InterPro" id="IPR014729">
    <property type="entry name" value="Rossmann-like_a/b/a_fold"/>
</dbReference>
<dbReference type="GO" id="GO:0061630">
    <property type="term" value="F:ubiquitin protein ligase activity"/>
    <property type="evidence" value="ECO:0007669"/>
    <property type="project" value="UniProtKB-EC"/>
</dbReference>
<protein>
    <recommendedName>
        <fullName evidence="3">RING-type E3 ubiquitin transferase</fullName>
        <ecNumber evidence="3">2.3.2.27</ecNumber>
    </recommendedName>
</protein>
<comment type="catalytic activity">
    <reaction evidence="1">
        <text>S-ubiquitinyl-[E2 ubiquitin-conjugating enzyme]-L-cysteine + [acceptor protein]-L-lysine = [E2 ubiquitin-conjugating enzyme]-L-cysteine + N(6)-ubiquitinyl-[acceptor protein]-L-lysine.</text>
        <dbReference type="EC" id="2.3.2.27"/>
    </reaction>
</comment>
<name>A0AAD6L114_9ROSI</name>
<dbReference type="Gene3D" id="1.10.510.10">
    <property type="entry name" value="Transferase(Phosphotransferase) domain 1"/>
    <property type="match status" value="1"/>
</dbReference>
<dbReference type="SUPFAM" id="SSF56112">
    <property type="entry name" value="Protein kinase-like (PK-like)"/>
    <property type="match status" value="1"/>
</dbReference>
<dbReference type="PANTHER" id="PTHR45647">
    <property type="entry name" value="OS02G0152300 PROTEIN"/>
    <property type="match status" value="1"/>
</dbReference>
<dbReference type="Pfam" id="PF07714">
    <property type="entry name" value="PK_Tyr_Ser-Thr"/>
    <property type="match status" value="1"/>
</dbReference>
<reference evidence="9 10" key="1">
    <citation type="journal article" date="2023" name="Int. J. Mol. Sci.">
        <title>De Novo Assembly and Annotation of 11 Diverse Shrub Willow (Salix) Genomes Reveals Novel Gene Organization in Sex-Linked Regions.</title>
        <authorList>
            <person name="Hyden B."/>
            <person name="Feng K."/>
            <person name="Yates T.B."/>
            <person name="Jawdy S."/>
            <person name="Cereghino C."/>
            <person name="Smart L.B."/>
            <person name="Muchero W."/>
        </authorList>
    </citation>
    <scope>NUCLEOTIDE SEQUENCE [LARGE SCALE GENOMIC DNA]</scope>
    <source>
        <tissue evidence="9">Shoot tip</tissue>
    </source>
</reference>
<dbReference type="Gene3D" id="3.30.200.20">
    <property type="entry name" value="Phosphorylase Kinase, domain 1"/>
    <property type="match status" value="1"/>
</dbReference>
<feature type="region of interest" description="Disordered" evidence="7">
    <location>
        <begin position="693"/>
        <end position="737"/>
    </location>
</feature>
<dbReference type="InterPro" id="IPR051348">
    <property type="entry name" value="U-box_ubiquitin_ligases"/>
</dbReference>
<evidence type="ECO:0000259" key="8">
    <source>
        <dbReference type="PROSITE" id="PS50011"/>
    </source>
</evidence>
<evidence type="ECO:0000256" key="1">
    <source>
        <dbReference type="ARBA" id="ARBA00000900"/>
    </source>
</evidence>
<feature type="region of interest" description="Disordered" evidence="7">
    <location>
        <begin position="169"/>
        <end position="212"/>
    </location>
</feature>
<evidence type="ECO:0000256" key="4">
    <source>
        <dbReference type="ARBA" id="ARBA00022679"/>
    </source>
</evidence>
<comment type="pathway">
    <text evidence="2">Protein modification; protein ubiquitination.</text>
</comment>
<dbReference type="GO" id="GO:0004672">
    <property type="term" value="F:protein kinase activity"/>
    <property type="evidence" value="ECO:0007669"/>
    <property type="project" value="InterPro"/>
</dbReference>
<dbReference type="Proteomes" id="UP001162972">
    <property type="component" value="Chromosome 13"/>
</dbReference>
<dbReference type="PROSITE" id="PS00108">
    <property type="entry name" value="PROTEIN_KINASE_ST"/>
    <property type="match status" value="1"/>
</dbReference>
<keyword evidence="5" id="KW-0833">Ubl conjugation pathway</keyword>
<dbReference type="CDD" id="cd01989">
    <property type="entry name" value="USP_STK_Ubox_N"/>
    <property type="match status" value="1"/>
</dbReference>
<evidence type="ECO:0000313" key="10">
    <source>
        <dbReference type="Proteomes" id="UP001162972"/>
    </source>
</evidence>
<feature type="compositionally biased region" description="Low complexity" evidence="7">
    <location>
        <begin position="306"/>
        <end position="319"/>
    </location>
</feature>
<proteinExistence type="predicted"/>